<dbReference type="InterPro" id="IPR000719">
    <property type="entry name" value="Prot_kinase_dom"/>
</dbReference>
<feature type="domain" description="Protein kinase" evidence="3">
    <location>
        <begin position="188"/>
        <end position="460"/>
    </location>
</feature>
<feature type="repeat" description="ANK" evidence="2">
    <location>
        <begin position="66"/>
        <end position="98"/>
    </location>
</feature>
<dbReference type="Gene3D" id="1.10.510.10">
    <property type="entry name" value="Transferase(Phosphotransferase) domain 1"/>
    <property type="match status" value="1"/>
</dbReference>
<keyword evidence="4" id="KW-0418">Kinase</keyword>
<dbReference type="SMART" id="SM00248">
    <property type="entry name" value="ANK"/>
    <property type="match status" value="4"/>
</dbReference>
<dbReference type="Pfam" id="PF12796">
    <property type="entry name" value="Ank_2"/>
    <property type="match status" value="1"/>
</dbReference>
<dbReference type="GO" id="GO:0004674">
    <property type="term" value="F:protein serine/threonine kinase activity"/>
    <property type="evidence" value="ECO:0007669"/>
    <property type="project" value="TreeGrafter"/>
</dbReference>
<gene>
    <name evidence="4" type="ORF">M0811_00175</name>
</gene>
<evidence type="ECO:0000313" key="4">
    <source>
        <dbReference type="EMBL" id="KAJ5076857.1"/>
    </source>
</evidence>
<dbReference type="SUPFAM" id="SSF48403">
    <property type="entry name" value="Ankyrin repeat"/>
    <property type="match status" value="1"/>
</dbReference>
<keyword evidence="2" id="KW-0040">ANK repeat</keyword>
<dbReference type="Gene3D" id="1.25.40.20">
    <property type="entry name" value="Ankyrin repeat-containing domain"/>
    <property type="match status" value="1"/>
</dbReference>
<comment type="similarity">
    <text evidence="1">Belongs to the protein kinase superfamily. TKL Ser/Thr protein kinase family.</text>
</comment>
<dbReference type="InterPro" id="IPR036770">
    <property type="entry name" value="Ankyrin_rpt-contain_sf"/>
</dbReference>
<dbReference type="Proteomes" id="UP001149090">
    <property type="component" value="Unassembled WGS sequence"/>
</dbReference>
<accession>A0A9Q0RE63</accession>
<dbReference type="InterPro" id="IPR008271">
    <property type="entry name" value="Ser/Thr_kinase_AS"/>
</dbReference>
<keyword evidence="4" id="KW-0808">Transferase</keyword>
<evidence type="ECO:0000259" key="3">
    <source>
        <dbReference type="PROSITE" id="PS50011"/>
    </source>
</evidence>
<proteinExistence type="inferred from homology"/>
<dbReference type="PANTHER" id="PTHR44329">
    <property type="entry name" value="SERINE/THREONINE-PROTEIN KINASE TNNI3K-RELATED"/>
    <property type="match status" value="1"/>
</dbReference>
<evidence type="ECO:0000256" key="1">
    <source>
        <dbReference type="ARBA" id="ARBA00005843"/>
    </source>
</evidence>
<evidence type="ECO:0000256" key="2">
    <source>
        <dbReference type="PROSITE-ProRule" id="PRU00023"/>
    </source>
</evidence>
<dbReference type="InterPro" id="IPR001245">
    <property type="entry name" value="Ser-Thr/Tyr_kinase_cat_dom"/>
</dbReference>
<reference evidence="4" key="1">
    <citation type="submission" date="2022-10" db="EMBL/GenBank/DDBJ databases">
        <title>Novel sulphate-reducing endosymbionts in the free-living metamonad Anaeramoeba.</title>
        <authorList>
            <person name="Jerlstrom-Hultqvist J."/>
            <person name="Cepicka I."/>
            <person name="Gallot-Lavallee L."/>
            <person name="Salas-Leiva D."/>
            <person name="Curtis B.A."/>
            <person name="Zahonova K."/>
            <person name="Pipaliya S."/>
            <person name="Dacks J."/>
            <person name="Roger A.J."/>
        </authorList>
    </citation>
    <scope>NUCLEOTIDE SEQUENCE</scope>
    <source>
        <strain evidence="4">BMAN</strain>
    </source>
</reference>
<dbReference type="PROSITE" id="PS50088">
    <property type="entry name" value="ANK_REPEAT"/>
    <property type="match status" value="2"/>
</dbReference>
<dbReference type="InterPro" id="IPR002110">
    <property type="entry name" value="Ankyrin_rpt"/>
</dbReference>
<name>A0A9Q0RE63_ANAIG</name>
<dbReference type="SUPFAM" id="SSF56112">
    <property type="entry name" value="Protein kinase-like (PK-like)"/>
    <property type="match status" value="1"/>
</dbReference>
<dbReference type="OrthoDB" id="4062651at2759"/>
<dbReference type="PROSITE" id="PS50297">
    <property type="entry name" value="ANK_REP_REGION"/>
    <property type="match status" value="2"/>
</dbReference>
<keyword evidence="5" id="KW-1185">Reference proteome</keyword>
<feature type="repeat" description="ANK" evidence="2">
    <location>
        <begin position="33"/>
        <end position="65"/>
    </location>
</feature>
<dbReference type="Pfam" id="PF07714">
    <property type="entry name" value="PK_Tyr_Ser-Thr"/>
    <property type="match status" value="1"/>
</dbReference>
<dbReference type="PRINTS" id="PR00109">
    <property type="entry name" value="TYRKINASE"/>
</dbReference>
<dbReference type="PROSITE" id="PS50011">
    <property type="entry name" value="PROTEIN_KINASE_DOM"/>
    <property type="match status" value="1"/>
</dbReference>
<dbReference type="InterPro" id="IPR051681">
    <property type="entry name" value="Ser/Thr_Kinases-Pseudokinases"/>
</dbReference>
<evidence type="ECO:0000313" key="5">
    <source>
        <dbReference type="Proteomes" id="UP001149090"/>
    </source>
</evidence>
<dbReference type="PROSITE" id="PS00108">
    <property type="entry name" value="PROTEIN_KINASE_ST"/>
    <property type="match status" value="1"/>
</dbReference>
<dbReference type="OMA" id="CREGNAM"/>
<comment type="caution">
    <text evidence="4">The sequence shown here is derived from an EMBL/GenBank/DDBJ whole genome shotgun (WGS) entry which is preliminary data.</text>
</comment>
<dbReference type="SMART" id="SM00220">
    <property type="entry name" value="S_TKc"/>
    <property type="match status" value="1"/>
</dbReference>
<dbReference type="GO" id="GO:0005524">
    <property type="term" value="F:ATP binding"/>
    <property type="evidence" value="ECO:0007669"/>
    <property type="project" value="InterPro"/>
</dbReference>
<dbReference type="PIRSF" id="PIRSF000654">
    <property type="entry name" value="Integrin-linked_kinase"/>
    <property type="match status" value="1"/>
</dbReference>
<sequence>MDPITEAIWNGDLKEIQKLIKAGEDINKQSEFSGQTPIHLALQENKREIAIYLVENGANLNIIDNNGLTPLMIAVDIPSRDMVELLLLHGANVDAINEYGETCLHKVIDQNSKIAHLLMSYGANPFFKDNDNAIPRDYVTNKGVLSFLERYSNKFRDYSPALFFDFVNEYKNIAMEIGNEFIIDINKLKEIDFIKRGAFGDVWKGIYDGKPVAIKKFLKELRGSDLEMFYREVALLVKCKHPNIVETIGFHLLDKADPIKSTYPTCIVLEYVPRGSLSERLKKLLEKNLRIKKDTIISYAIDIAEGMKYLHDKGVIHRDLKSGNILITNENHLKIIDFGLARYKAGETDITGEMTINIGTPNWMAPEILRGESDYTPKVDVYSYGLVLWEMVYREIPYKKLLLQVGMEEFKSKVGFDKPTLKLPKKYLPEEMNNLMARCWDHDPDKRPEFSEICEILKEIKNKK</sequence>
<organism evidence="4 5">
    <name type="scientific">Anaeramoeba ignava</name>
    <name type="common">Anaerobic marine amoeba</name>
    <dbReference type="NCBI Taxonomy" id="1746090"/>
    <lineage>
        <taxon>Eukaryota</taxon>
        <taxon>Metamonada</taxon>
        <taxon>Anaeramoebidae</taxon>
        <taxon>Anaeramoeba</taxon>
    </lineage>
</organism>
<protein>
    <submittedName>
        <fullName evidence="4">Serine/threonine-protein kinase tnni3k-related</fullName>
    </submittedName>
</protein>
<dbReference type="EMBL" id="JAPDFW010000059">
    <property type="protein sequence ID" value="KAJ5076857.1"/>
    <property type="molecule type" value="Genomic_DNA"/>
</dbReference>
<dbReference type="CDD" id="cd13999">
    <property type="entry name" value="STKc_MAP3K-like"/>
    <property type="match status" value="1"/>
</dbReference>
<dbReference type="PRINTS" id="PR01415">
    <property type="entry name" value="ANKYRIN"/>
</dbReference>
<dbReference type="InterPro" id="IPR011009">
    <property type="entry name" value="Kinase-like_dom_sf"/>
</dbReference>
<dbReference type="AlphaFoldDB" id="A0A9Q0RE63"/>